<keyword evidence="4" id="KW-1185">Reference proteome</keyword>
<evidence type="ECO:0000313" key="4">
    <source>
        <dbReference type="Proteomes" id="UP000428260"/>
    </source>
</evidence>
<dbReference type="PANTHER" id="PTHR34512">
    <property type="entry name" value="CELL SURFACE PROTEIN"/>
    <property type="match status" value="1"/>
</dbReference>
<sequence length="449" mass="49922">MRTKLLLIFLLTPFIFSCAQKADPARQWFMYRGNYASGVLDNANLPEKWDTETGENIAWKTFIPGLGNSCPVVWGDNIFITTAVSQADSGKIVTGIYGSIVPVQDSSVHDWITYCFDKNSGEIKWQKTAYSGIPKQKRHPMSTHANCTSATNGEYVVSFFGSEGLYCYDVNGNLQWKKDFGVLQSVFFLVPGAEWEFASSPLIHDNVVIIQCDVFENSFLAAYDIKTGGEIWKVKRDEYPGWCTPNVYYEGEKARIAVNGYKHRGGYDFETGEELWKQSGGGDIPIPTPIVGENLVYFNSAHGKISPILAIQNNARGDITLDENETSNEFVKWGKLRGGSYMSTMLLYNGYLYNAAWNGKLTCYNAVTGEEMYSEKVGGGNSYTSCPVAADGIIYITDNDGVVYSVKTGPEFEILRENQLHETVMATPAISDNYLFFRTGNHLVAVSGK</sequence>
<evidence type="ECO:0000256" key="1">
    <source>
        <dbReference type="SAM" id="SignalP"/>
    </source>
</evidence>
<keyword evidence="1" id="KW-0732">Signal</keyword>
<dbReference type="AlphaFoldDB" id="A0A6I6JTH3"/>
<dbReference type="KEGG" id="mcos:GM418_12920"/>
<dbReference type="Pfam" id="PF13360">
    <property type="entry name" value="PQQ_2"/>
    <property type="match status" value="1"/>
</dbReference>
<dbReference type="PANTHER" id="PTHR34512:SF30">
    <property type="entry name" value="OUTER MEMBRANE PROTEIN ASSEMBLY FACTOR BAMB"/>
    <property type="match status" value="1"/>
</dbReference>
<dbReference type="InterPro" id="IPR011047">
    <property type="entry name" value="Quinoprotein_ADH-like_sf"/>
</dbReference>
<dbReference type="Proteomes" id="UP000428260">
    <property type="component" value="Chromosome"/>
</dbReference>
<dbReference type="EMBL" id="CP046401">
    <property type="protein sequence ID" value="QGY44529.1"/>
    <property type="molecule type" value="Genomic_DNA"/>
</dbReference>
<evidence type="ECO:0000259" key="2">
    <source>
        <dbReference type="Pfam" id="PF13360"/>
    </source>
</evidence>
<accession>A0A6I6JTH3</accession>
<reference evidence="3 4" key="1">
    <citation type="submission" date="2019-11" db="EMBL/GenBank/DDBJ databases">
        <authorList>
            <person name="Zheng R.K."/>
            <person name="Sun C.M."/>
        </authorList>
    </citation>
    <scope>NUCLEOTIDE SEQUENCE [LARGE SCALE GENOMIC DNA]</scope>
    <source>
        <strain evidence="3 4">WC007</strain>
    </source>
</reference>
<dbReference type="Gene3D" id="2.130.10.10">
    <property type="entry name" value="YVTN repeat-like/Quinoprotein amine dehydrogenase"/>
    <property type="match status" value="1"/>
</dbReference>
<dbReference type="PROSITE" id="PS51257">
    <property type="entry name" value="PROKAR_LIPOPROTEIN"/>
    <property type="match status" value="1"/>
</dbReference>
<protein>
    <submittedName>
        <fullName evidence="3">PQQ-binding-like beta-propeller repeat protein</fullName>
    </submittedName>
</protein>
<feature type="signal peptide" evidence="1">
    <location>
        <begin position="1"/>
        <end position="21"/>
    </location>
</feature>
<evidence type="ECO:0000313" key="3">
    <source>
        <dbReference type="EMBL" id="QGY44529.1"/>
    </source>
</evidence>
<proteinExistence type="predicted"/>
<organism evidence="3 4">
    <name type="scientific">Maribellus comscasis</name>
    <dbReference type="NCBI Taxonomy" id="2681766"/>
    <lineage>
        <taxon>Bacteria</taxon>
        <taxon>Pseudomonadati</taxon>
        <taxon>Bacteroidota</taxon>
        <taxon>Bacteroidia</taxon>
        <taxon>Marinilabiliales</taxon>
        <taxon>Prolixibacteraceae</taxon>
        <taxon>Maribellus</taxon>
    </lineage>
</organism>
<feature type="chain" id="PRO_5026149456" evidence="1">
    <location>
        <begin position="22"/>
        <end position="449"/>
    </location>
</feature>
<name>A0A6I6JTH3_9BACT</name>
<feature type="domain" description="Pyrrolo-quinoline quinone repeat" evidence="2">
    <location>
        <begin position="220"/>
        <end position="406"/>
    </location>
</feature>
<dbReference type="RefSeq" id="WP_158866891.1">
    <property type="nucleotide sequence ID" value="NZ_CP046401.1"/>
</dbReference>
<dbReference type="InterPro" id="IPR002372">
    <property type="entry name" value="PQQ_rpt_dom"/>
</dbReference>
<dbReference type="SUPFAM" id="SSF50998">
    <property type="entry name" value="Quinoprotein alcohol dehydrogenase-like"/>
    <property type="match status" value="1"/>
</dbReference>
<dbReference type="InterPro" id="IPR015943">
    <property type="entry name" value="WD40/YVTN_repeat-like_dom_sf"/>
</dbReference>
<gene>
    <name evidence="3" type="ORF">GM418_12920</name>
</gene>
<dbReference type="Gene3D" id="2.40.128.630">
    <property type="match status" value="1"/>
</dbReference>